<dbReference type="InterPro" id="IPR001375">
    <property type="entry name" value="Peptidase_S9_cat"/>
</dbReference>
<evidence type="ECO:0000256" key="1">
    <source>
        <dbReference type="ARBA" id="ARBA00022729"/>
    </source>
</evidence>
<feature type="chain" id="PRO_5012391601" evidence="2">
    <location>
        <begin position="27"/>
        <end position="278"/>
    </location>
</feature>
<gene>
    <name evidence="4" type="ORF">SAMN06296058_2655</name>
</gene>
<accession>A0A1T5LL95</accession>
<proteinExistence type="predicted"/>
<feature type="signal peptide" evidence="2">
    <location>
        <begin position="1"/>
        <end position="26"/>
    </location>
</feature>
<dbReference type="ESTHER" id="9gamm-a0a1t5ll95">
    <property type="family name" value="5_AlphaBeta_hydrolase"/>
</dbReference>
<evidence type="ECO:0000313" key="5">
    <source>
        <dbReference type="Proteomes" id="UP000190341"/>
    </source>
</evidence>
<protein>
    <submittedName>
        <fullName evidence="4">Prolyl oligopeptidase family protein</fullName>
    </submittedName>
</protein>
<dbReference type="GO" id="GO:0008236">
    <property type="term" value="F:serine-type peptidase activity"/>
    <property type="evidence" value="ECO:0007669"/>
    <property type="project" value="InterPro"/>
</dbReference>
<dbReference type="PANTHER" id="PTHR43037:SF1">
    <property type="entry name" value="BLL1128 PROTEIN"/>
    <property type="match status" value="1"/>
</dbReference>
<dbReference type="Pfam" id="PF00326">
    <property type="entry name" value="Peptidase_S9"/>
    <property type="match status" value="1"/>
</dbReference>
<dbReference type="AlphaFoldDB" id="A0A1T5LL95"/>
<dbReference type="InterPro" id="IPR050955">
    <property type="entry name" value="Plant_Biomass_Hydrol_Est"/>
</dbReference>
<dbReference type="EMBL" id="FUZV01000002">
    <property type="protein sequence ID" value="SKC76379.1"/>
    <property type="molecule type" value="Genomic_DNA"/>
</dbReference>
<organism evidence="4 5">
    <name type="scientific">Pseudoxanthomonas indica</name>
    <dbReference type="NCBI Taxonomy" id="428993"/>
    <lineage>
        <taxon>Bacteria</taxon>
        <taxon>Pseudomonadati</taxon>
        <taxon>Pseudomonadota</taxon>
        <taxon>Gammaproteobacteria</taxon>
        <taxon>Lysobacterales</taxon>
        <taxon>Lysobacteraceae</taxon>
        <taxon>Pseudoxanthomonas</taxon>
    </lineage>
</organism>
<dbReference type="Proteomes" id="UP000190341">
    <property type="component" value="Unassembled WGS sequence"/>
</dbReference>
<evidence type="ECO:0000259" key="3">
    <source>
        <dbReference type="Pfam" id="PF00326"/>
    </source>
</evidence>
<dbReference type="OrthoDB" id="9764953at2"/>
<reference evidence="4 5" key="1">
    <citation type="submission" date="2017-02" db="EMBL/GenBank/DDBJ databases">
        <authorList>
            <person name="Peterson S.W."/>
        </authorList>
    </citation>
    <scope>NUCLEOTIDE SEQUENCE [LARGE SCALE GENOMIC DNA]</scope>
    <source>
        <strain evidence="4 5">P15</strain>
    </source>
</reference>
<keyword evidence="5" id="KW-1185">Reference proteome</keyword>
<evidence type="ECO:0000256" key="2">
    <source>
        <dbReference type="SAM" id="SignalP"/>
    </source>
</evidence>
<dbReference type="STRING" id="428993.SAMN06296058_2655"/>
<keyword evidence="1 2" id="KW-0732">Signal</keyword>
<feature type="domain" description="Peptidase S9 prolyl oligopeptidase catalytic" evidence="3">
    <location>
        <begin position="131"/>
        <end position="264"/>
    </location>
</feature>
<dbReference type="PANTHER" id="PTHR43037">
    <property type="entry name" value="UNNAMED PRODUCT-RELATED"/>
    <property type="match status" value="1"/>
</dbReference>
<dbReference type="PROSITE" id="PS51257">
    <property type="entry name" value="PROKAR_LIPOPROTEIN"/>
    <property type="match status" value="1"/>
</dbReference>
<dbReference type="GO" id="GO:0006508">
    <property type="term" value="P:proteolysis"/>
    <property type="evidence" value="ECO:0007669"/>
    <property type="project" value="InterPro"/>
</dbReference>
<dbReference type="InterPro" id="IPR029058">
    <property type="entry name" value="AB_hydrolase_fold"/>
</dbReference>
<dbReference type="SUPFAM" id="SSF53474">
    <property type="entry name" value="alpha/beta-Hydrolases"/>
    <property type="match status" value="1"/>
</dbReference>
<dbReference type="Gene3D" id="3.40.50.1820">
    <property type="entry name" value="alpha/beta hydrolase"/>
    <property type="match status" value="1"/>
</dbReference>
<sequence length="278" mass="29929">MPNALRRLLCLALPAAALMTASGCSTSPTPAPVANASSQGEFVKRTVVVAGQSYGYQVFVPARKAGQDQQPTPIILFLHGSGERGRDNEVQATVGLPKYLRQHLDDFPAIVVIPQAPENTEWTGESGPVALAALDAASKEFNGDPKRTYLTGLSMGGYGAWELALQQPTRFAALVPVCGGLTVDWTDQRPTMQAHSVAGAADPFAAAAAKLKDIPTWIFHGALDDAVPPAQSRRMYAALQAAHAPDVHYTEFPDVNHFSWDPAYATPELWTWLFQQHL</sequence>
<name>A0A1T5LL95_9GAMM</name>
<evidence type="ECO:0000313" key="4">
    <source>
        <dbReference type="EMBL" id="SKC76379.1"/>
    </source>
</evidence>
<dbReference type="RefSeq" id="WP_079724988.1">
    <property type="nucleotide sequence ID" value="NZ_BMCL01000001.1"/>
</dbReference>